<proteinExistence type="predicted"/>
<protein>
    <submittedName>
        <fullName evidence="3">DUF559 domain-containing protein</fullName>
    </submittedName>
</protein>
<gene>
    <name evidence="3" type="ORF">GWI72_08405</name>
</gene>
<dbReference type="EMBL" id="JAABLQ010000001">
    <property type="protein sequence ID" value="NBN78285.1"/>
    <property type="molecule type" value="Genomic_DNA"/>
</dbReference>
<comment type="caution">
    <text evidence="3">The sequence shown here is derived from an EMBL/GenBank/DDBJ whole genome shotgun (WGS) entry which is preliminary data.</text>
</comment>
<dbReference type="CDD" id="cd01038">
    <property type="entry name" value="Endonuclease_DUF559"/>
    <property type="match status" value="1"/>
</dbReference>
<accession>A0A7X5J9G4</accession>
<dbReference type="InterPro" id="IPR047216">
    <property type="entry name" value="Endonuclease_DUF559_bact"/>
</dbReference>
<feature type="region of interest" description="Disordered" evidence="1">
    <location>
        <begin position="17"/>
        <end position="46"/>
    </location>
</feature>
<keyword evidence="4" id="KW-1185">Reference proteome</keyword>
<sequence length="149" mass="16333">MDQMTAAIASGRLDRVTWPVARAGEPDEPDHGSDPAAGKGPAPGQTFQERALWPHLRGLKAHGLHVRRQAPIVPYIADFALLSHRLVIEIDGDSHGAPGPSRHDAIRDQWLASQGFTVWRFSARDIEHNLEGVVETILLRLGLFGPETD</sequence>
<feature type="domain" description="DUF559" evidence="2">
    <location>
        <begin position="45"/>
        <end position="141"/>
    </location>
</feature>
<dbReference type="SUPFAM" id="SSF52980">
    <property type="entry name" value="Restriction endonuclease-like"/>
    <property type="match status" value="1"/>
</dbReference>
<evidence type="ECO:0000259" key="2">
    <source>
        <dbReference type="Pfam" id="PF04480"/>
    </source>
</evidence>
<evidence type="ECO:0000313" key="4">
    <source>
        <dbReference type="Proteomes" id="UP000586722"/>
    </source>
</evidence>
<reference evidence="4" key="1">
    <citation type="submission" date="2020-01" db="EMBL/GenBank/DDBJ databases">
        <authorList>
            <person name="Fang Y."/>
            <person name="Sun R."/>
            <person name="Nie L."/>
            <person name="He J."/>
            <person name="Hao L."/>
            <person name="Wang L."/>
            <person name="Su S."/>
            <person name="Lv E."/>
            <person name="Zhang Z."/>
            <person name="Xie R."/>
            <person name="Liu H."/>
        </authorList>
    </citation>
    <scope>NUCLEOTIDE SEQUENCE [LARGE SCALE GENOMIC DNA]</scope>
    <source>
        <strain evidence="4">XCT-53</strain>
    </source>
</reference>
<dbReference type="Gene3D" id="3.40.960.10">
    <property type="entry name" value="VSR Endonuclease"/>
    <property type="match status" value="1"/>
</dbReference>
<organism evidence="3 4">
    <name type="scientific">Pannonibacter tanglangensis</name>
    <dbReference type="NCBI Taxonomy" id="2750084"/>
    <lineage>
        <taxon>Bacteria</taxon>
        <taxon>Pseudomonadati</taxon>
        <taxon>Pseudomonadota</taxon>
        <taxon>Alphaproteobacteria</taxon>
        <taxon>Hyphomicrobiales</taxon>
        <taxon>Stappiaceae</taxon>
        <taxon>Pannonibacter</taxon>
    </lineage>
</organism>
<dbReference type="PANTHER" id="PTHR38590">
    <property type="entry name" value="BLL0828 PROTEIN"/>
    <property type="match status" value="1"/>
</dbReference>
<name>A0A7X5J9G4_9HYPH</name>
<evidence type="ECO:0000313" key="3">
    <source>
        <dbReference type="EMBL" id="NBN78285.1"/>
    </source>
</evidence>
<dbReference type="Proteomes" id="UP000586722">
    <property type="component" value="Unassembled WGS sequence"/>
</dbReference>
<evidence type="ECO:0000256" key="1">
    <source>
        <dbReference type="SAM" id="MobiDB-lite"/>
    </source>
</evidence>
<dbReference type="AlphaFoldDB" id="A0A7X5J9G4"/>
<dbReference type="InterPro" id="IPR011335">
    <property type="entry name" value="Restrct_endonuc-II-like"/>
</dbReference>
<dbReference type="PANTHER" id="PTHR38590:SF1">
    <property type="entry name" value="BLL0828 PROTEIN"/>
    <property type="match status" value="1"/>
</dbReference>
<dbReference type="Pfam" id="PF04480">
    <property type="entry name" value="DUF559"/>
    <property type="match status" value="1"/>
</dbReference>
<dbReference type="InterPro" id="IPR007569">
    <property type="entry name" value="DUF559"/>
</dbReference>